<keyword evidence="2" id="KW-1185">Reference proteome</keyword>
<proteinExistence type="predicted"/>
<dbReference type="EMBL" id="WOCE01000015">
    <property type="protein sequence ID" value="KAE9598055.1"/>
    <property type="molecule type" value="Genomic_DNA"/>
</dbReference>
<dbReference type="OrthoDB" id="610608at2759"/>
<organism evidence="1 2">
    <name type="scientific">Lupinus albus</name>
    <name type="common">White lupine</name>
    <name type="synonym">Lupinus termis</name>
    <dbReference type="NCBI Taxonomy" id="3870"/>
    <lineage>
        <taxon>Eukaryota</taxon>
        <taxon>Viridiplantae</taxon>
        <taxon>Streptophyta</taxon>
        <taxon>Embryophyta</taxon>
        <taxon>Tracheophyta</taxon>
        <taxon>Spermatophyta</taxon>
        <taxon>Magnoliopsida</taxon>
        <taxon>eudicotyledons</taxon>
        <taxon>Gunneridae</taxon>
        <taxon>Pentapetalae</taxon>
        <taxon>rosids</taxon>
        <taxon>fabids</taxon>
        <taxon>Fabales</taxon>
        <taxon>Fabaceae</taxon>
        <taxon>Papilionoideae</taxon>
        <taxon>50 kb inversion clade</taxon>
        <taxon>genistoids sensu lato</taxon>
        <taxon>core genistoids</taxon>
        <taxon>Genisteae</taxon>
        <taxon>Lupinus</taxon>
    </lineage>
</organism>
<evidence type="ECO:0000313" key="1">
    <source>
        <dbReference type="EMBL" id="KAE9598055.1"/>
    </source>
</evidence>
<reference evidence="2" key="1">
    <citation type="journal article" date="2020" name="Nat. Commun.">
        <title>Genome sequence of the cluster root forming white lupin.</title>
        <authorList>
            <person name="Hufnagel B."/>
            <person name="Marques A."/>
            <person name="Soriano A."/>
            <person name="Marques L."/>
            <person name="Divol F."/>
            <person name="Doumas P."/>
            <person name="Sallet E."/>
            <person name="Mancinotti D."/>
            <person name="Carrere S."/>
            <person name="Marande W."/>
            <person name="Arribat S."/>
            <person name="Keller J."/>
            <person name="Huneau C."/>
            <person name="Blein T."/>
            <person name="Aime D."/>
            <person name="Laguerre M."/>
            <person name="Taylor J."/>
            <person name="Schubert V."/>
            <person name="Nelson M."/>
            <person name="Geu-Flores F."/>
            <person name="Crespi M."/>
            <person name="Gallardo-Guerrero K."/>
            <person name="Delaux P.-M."/>
            <person name="Salse J."/>
            <person name="Berges H."/>
            <person name="Guyot R."/>
            <person name="Gouzy J."/>
            <person name="Peret B."/>
        </authorList>
    </citation>
    <scope>NUCLEOTIDE SEQUENCE [LARGE SCALE GENOMIC DNA]</scope>
    <source>
        <strain evidence="2">cv. Amiga</strain>
    </source>
</reference>
<name>A0A6A4P5Q4_LUPAL</name>
<dbReference type="Proteomes" id="UP000447434">
    <property type="component" value="Chromosome 15"/>
</dbReference>
<protein>
    <submittedName>
        <fullName evidence="1">Putative oxidoreductase</fullName>
    </submittedName>
</protein>
<comment type="caution">
    <text evidence="1">The sequence shown here is derived from an EMBL/GenBank/DDBJ whole genome shotgun (WGS) entry which is preliminary data.</text>
</comment>
<accession>A0A6A4P5Q4</accession>
<dbReference type="AlphaFoldDB" id="A0A6A4P5Q4"/>
<sequence length="54" mass="5827">MGRGAHGSAIHDYVVNLTIVTPSSPKHGYVKVPILNESDLYHFDAPKVSLGIHS</sequence>
<gene>
    <name evidence="1" type="ORF">Lalb_Chr15g0076481</name>
</gene>
<evidence type="ECO:0000313" key="2">
    <source>
        <dbReference type="Proteomes" id="UP000447434"/>
    </source>
</evidence>